<evidence type="ECO:0000313" key="3">
    <source>
        <dbReference type="EMBL" id="MBC2651213.1"/>
    </source>
</evidence>
<dbReference type="GO" id="GO:0016787">
    <property type="term" value="F:hydrolase activity"/>
    <property type="evidence" value="ECO:0007669"/>
    <property type="project" value="UniProtKB-KW"/>
</dbReference>
<dbReference type="EMBL" id="JACLAU010000005">
    <property type="protein sequence ID" value="MBC2651213.1"/>
    <property type="molecule type" value="Genomic_DNA"/>
</dbReference>
<reference evidence="3 4" key="1">
    <citation type="submission" date="2020-08" db="EMBL/GenBank/DDBJ databases">
        <title>The genome sequence of Novosphingobium flavum 4Y4.</title>
        <authorList>
            <person name="Liu Y."/>
        </authorList>
    </citation>
    <scope>NUCLEOTIDE SEQUENCE [LARGE SCALE GENOMIC DNA]</scope>
    <source>
        <strain evidence="3 4">4Y4</strain>
    </source>
</reference>
<accession>A0A7X1KBH7</accession>
<keyword evidence="1" id="KW-0732">Signal</keyword>
<feature type="chain" id="PRO_5031205859" evidence="1">
    <location>
        <begin position="26"/>
        <end position="407"/>
    </location>
</feature>
<dbReference type="AlphaFoldDB" id="A0A7X1KBH7"/>
<gene>
    <name evidence="3" type="ORF">H7F49_05820</name>
</gene>
<comment type="caution">
    <text evidence="3">The sequence shown here is derived from an EMBL/GenBank/DDBJ whole genome shotgun (WGS) entry which is preliminary data.</text>
</comment>
<protein>
    <submittedName>
        <fullName evidence="3">Serine hydrolase</fullName>
    </submittedName>
</protein>
<dbReference type="Gene3D" id="3.40.710.10">
    <property type="entry name" value="DD-peptidase/beta-lactamase superfamily"/>
    <property type="match status" value="1"/>
</dbReference>
<evidence type="ECO:0000256" key="1">
    <source>
        <dbReference type="SAM" id="SignalP"/>
    </source>
</evidence>
<sequence length="407" mass="45083">MIYRRAFRLFGVVAAVLLGVSPAWAEPAGPSPAVIAMREQWLNPAVNAFTFRDTNRVFEYRMVRRAGPVQPLPRRAGFAMPPARIAGGEADHARWAERTFTNALLVIRDGRILFEDYRNRSDASTHFISFSMAKSITSLLVGKALEQGHIASLDDPAGKYVPELRDGGYGSVSIRHILQMRSGVDYEERYDFGERPSLAAQIHQNAIVLNRWRFADPARSIGRKIDAGSRFNYATLDTAVLGWIIERATGKSLAAYTQEVLWAPAGMEADAWWLADGPPGSGRELAGMGFNATLRDYGRLGQLMLNDGLRGNKRVLASGWMAQATKMIPFPSSADQGLNLGLGYGFQFWQLDREVGAYAAVGLAGQLIYIHPASRTVIVKLSYFPPVEPDYATPETLDYFHRIVRAK</sequence>
<keyword evidence="3" id="KW-0378">Hydrolase</keyword>
<dbReference type="Pfam" id="PF00144">
    <property type="entry name" value="Beta-lactamase"/>
    <property type="match status" value="1"/>
</dbReference>
<evidence type="ECO:0000313" key="4">
    <source>
        <dbReference type="Proteomes" id="UP000520156"/>
    </source>
</evidence>
<keyword evidence="4" id="KW-1185">Reference proteome</keyword>
<dbReference type="InterPro" id="IPR050789">
    <property type="entry name" value="Diverse_Enzym_Activities"/>
</dbReference>
<dbReference type="InterPro" id="IPR001466">
    <property type="entry name" value="Beta-lactam-related"/>
</dbReference>
<evidence type="ECO:0000259" key="2">
    <source>
        <dbReference type="Pfam" id="PF00144"/>
    </source>
</evidence>
<feature type="domain" description="Beta-lactamase-related" evidence="2">
    <location>
        <begin position="103"/>
        <end position="383"/>
    </location>
</feature>
<dbReference type="Proteomes" id="UP000520156">
    <property type="component" value="Unassembled WGS sequence"/>
</dbReference>
<proteinExistence type="predicted"/>
<dbReference type="PANTHER" id="PTHR43283:SF14">
    <property type="entry name" value="BLL8153 PROTEIN"/>
    <property type="match status" value="1"/>
</dbReference>
<dbReference type="PANTHER" id="PTHR43283">
    <property type="entry name" value="BETA-LACTAMASE-RELATED"/>
    <property type="match status" value="1"/>
</dbReference>
<dbReference type="SUPFAM" id="SSF56601">
    <property type="entry name" value="beta-lactamase/transpeptidase-like"/>
    <property type="match status" value="1"/>
</dbReference>
<name>A0A7X1KBH7_9SPHN</name>
<feature type="signal peptide" evidence="1">
    <location>
        <begin position="1"/>
        <end position="25"/>
    </location>
</feature>
<organism evidence="3 4">
    <name type="scientific">Novosphingobium aerophilum</name>
    <dbReference type="NCBI Taxonomy" id="2839843"/>
    <lineage>
        <taxon>Bacteria</taxon>
        <taxon>Pseudomonadati</taxon>
        <taxon>Pseudomonadota</taxon>
        <taxon>Alphaproteobacteria</taxon>
        <taxon>Sphingomonadales</taxon>
        <taxon>Sphingomonadaceae</taxon>
        <taxon>Novosphingobium</taxon>
    </lineage>
</organism>
<dbReference type="RefSeq" id="WP_185682628.1">
    <property type="nucleotide sequence ID" value="NZ_JACLAU010000005.1"/>
</dbReference>
<dbReference type="InterPro" id="IPR012338">
    <property type="entry name" value="Beta-lactam/transpept-like"/>
</dbReference>